<sequence>MDGREDKEELYKIDKNAMVLLASDVHIGALRTDISLFIYEELNNFA</sequence>
<reference evidence="1" key="1">
    <citation type="journal article" date="2015" name="Nature">
        <title>Complex archaea that bridge the gap between prokaryotes and eukaryotes.</title>
        <authorList>
            <person name="Spang A."/>
            <person name="Saw J.H."/>
            <person name="Jorgensen S.L."/>
            <person name="Zaremba-Niedzwiedzka K."/>
            <person name="Martijn J."/>
            <person name="Lind A.E."/>
            <person name="van Eijk R."/>
            <person name="Schleper C."/>
            <person name="Guy L."/>
            <person name="Ettema T.J."/>
        </authorList>
    </citation>
    <scope>NUCLEOTIDE SEQUENCE</scope>
</reference>
<accession>A0A0F9M2Y0</accession>
<gene>
    <name evidence="1" type="ORF">LCGC14_1141600</name>
</gene>
<proteinExistence type="predicted"/>
<name>A0A0F9M2Y0_9ZZZZ</name>
<protein>
    <submittedName>
        <fullName evidence="1">Uncharacterized protein</fullName>
    </submittedName>
</protein>
<comment type="caution">
    <text evidence="1">The sequence shown here is derived from an EMBL/GenBank/DDBJ whole genome shotgun (WGS) entry which is preliminary data.</text>
</comment>
<organism evidence="1">
    <name type="scientific">marine sediment metagenome</name>
    <dbReference type="NCBI Taxonomy" id="412755"/>
    <lineage>
        <taxon>unclassified sequences</taxon>
        <taxon>metagenomes</taxon>
        <taxon>ecological metagenomes</taxon>
    </lineage>
</organism>
<dbReference type="EMBL" id="LAZR01005421">
    <property type="protein sequence ID" value="KKN00064.1"/>
    <property type="molecule type" value="Genomic_DNA"/>
</dbReference>
<dbReference type="AlphaFoldDB" id="A0A0F9M2Y0"/>
<evidence type="ECO:0000313" key="1">
    <source>
        <dbReference type="EMBL" id="KKN00064.1"/>
    </source>
</evidence>